<protein>
    <submittedName>
        <fullName evidence="3">Uncharacterized protein</fullName>
    </submittedName>
</protein>
<evidence type="ECO:0000313" key="4">
    <source>
        <dbReference type="Proteomes" id="UP000460435"/>
    </source>
</evidence>
<feature type="region of interest" description="Disordered" evidence="1">
    <location>
        <begin position="330"/>
        <end position="363"/>
    </location>
</feature>
<keyword evidence="2" id="KW-1133">Transmembrane helix</keyword>
<feature type="transmembrane region" description="Helical" evidence="2">
    <location>
        <begin position="307"/>
        <end position="325"/>
    </location>
</feature>
<feature type="transmembrane region" description="Helical" evidence="2">
    <location>
        <begin position="253"/>
        <end position="273"/>
    </location>
</feature>
<dbReference type="EMBL" id="WLZY01000009">
    <property type="protein sequence ID" value="NDL60064.1"/>
    <property type="molecule type" value="Genomic_DNA"/>
</dbReference>
<keyword evidence="2" id="KW-0812">Transmembrane</keyword>
<keyword evidence="2" id="KW-0472">Membrane</keyword>
<feature type="transmembrane region" description="Helical" evidence="2">
    <location>
        <begin position="51"/>
        <end position="73"/>
    </location>
</feature>
<feature type="transmembrane region" description="Helical" evidence="2">
    <location>
        <begin position="21"/>
        <end position="39"/>
    </location>
</feature>
<accession>A0A7K3M9V1</accession>
<comment type="caution">
    <text evidence="3">The sequence shown here is derived from an EMBL/GenBank/DDBJ whole genome shotgun (WGS) entry which is preliminary data.</text>
</comment>
<keyword evidence="4" id="KW-1185">Reference proteome</keyword>
<dbReference type="RefSeq" id="WP_162452760.1">
    <property type="nucleotide sequence ID" value="NZ_WLZY01000009.1"/>
</dbReference>
<dbReference type="AlphaFoldDB" id="A0A7K3M9V1"/>
<gene>
    <name evidence="3" type="ORF">F7O44_23595</name>
</gene>
<feature type="transmembrane region" description="Helical" evidence="2">
    <location>
        <begin position="280"/>
        <end position="301"/>
    </location>
</feature>
<dbReference type="Proteomes" id="UP000460435">
    <property type="component" value="Unassembled WGS sequence"/>
</dbReference>
<evidence type="ECO:0000313" key="3">
    <source>
        <dbReference type="EMBL" id="NDL60064.1"/>
    </source>
</evidence>
<feature type="transmembrane region" description="Helical" evidence="2">
    <location>
        <begin position="106"/>
        <end position="126"/>
    </location>
</feature>
<feature type="transmembrane region" description="Helical" evidence="2">
    <location>
        <begin position="80"/>
        <end position="100"/>
    </location>
</feature>
<name>A0A7K3M9V1_9ACTN</name>
<sequence length="363" mass="39561">MSFRSRLRLGQDIHAVIRLELFIVAAISTILITRIYLIVMNYPQIGGDGLHIAHMLWGGLLMLVSHVLLLGFLGPRVKELSAFVGGVGFGLFIDEVGKFVTADNDYFFQPSFAIMYVVFVLLVLWVHWFSERPVYDSATQLANATVIGAGGQLRGLDDIARAEAVRLVDSAEREGADQRSVDAVRELIAASPAARHGAGRYAAVRARLLGWLRAIVRHRAAYALLVAFLVLQLIDSVAGIAGTRLDEMTVARGIQLGWALLTTAIIVAGLIYWRRGLERGLLFLRYAVLLNIMVGQVFNFADRELSAFPGVLVNLGALAVLNYRVRLAESSPDGIPKATGPMDDEPRAIAQSSEQEGGPARTA</sequence>
<feature type="transmembrane region" description="Helical" evidence="2">
    <location>
        <begin position="220"/>
        <end position="241"/>
    </location>
</feature>
<proteinExistence type="predicted"/>
<evidence type="ECO:0000256" key="1">
    <source>
        <dbReference type="SAM" id="MobiDB-lite"/>
    </source>
</evidence>
<organism evidence="3 4">
    <name type="scientific">Phytoactinopolyspora mesophila</name>
    <dbReference type="NCBI Taxonomy" id="2650750"/>
    <lineage>
        <taxon>Bacteria</taxon>
        <taxon>Bacillati</taxon>
        <taxon>Actinomycetota</taxon>
        <taxon>Actinomycetes</taxon>
        <taxon>Jiangellales</taxon>
        <taxon>Jiangellaceae</taxon>
        <taxon>Phytoactinopolyspora</taxon>
    </lineage>
</organism>
<reference evidence="3 4" key="1">
    <citation type="submission" date="2019-11" db="EMBL/GenBank/DDBJ databases">
        <authorList>
            <person name="Li X.-J."/>
            <person name="Feng X.-M."/>
        </authorList>
    </citation>
    <scope>NUCLEOTIDE SEQUENCE [LARGE SCALE GENOMIC DNA]</scope>
    <source>
        <strain evidence="3 4">XMNu-373</strain>
    </source>
</reference>
<evidence type="ECO:0000256" key="2">
    <source>
        <dbReference type="SAM" id="Phobius"/>
    </source>
</evidence>